<proteinExistence type="predicted"/>
<evidence type="ECO:0000313" key="3">
    <source>
        <dbReference type="EMBL" id="SEQ40996.1"/>
    </source>
</evidence>
<evidence type="ECO:0000256" key="2">
    <source>
        <dbReference type="SAM" id="Phobius"/>
    </source>
</evidence>
<gene>
    <name evidence="3" type="ORF">SAMN05444359_10989</name>
</gene>
<feature type="transmembrane region" description="Helical" evidence="2">
    <location>
        <begin position="97"/>
        <end position="114"/>
    </location>
</feature>
<feature type="transmembrane region" description="Helical" evidence="2">
    <location>
        <begin position="39"/>
        <end position="57"/>
    </location>
</feature>
<keyword evidence="2" id="KW-0812">Transmembrane</keyword>
<dbReference type="Proteomes" id="UP000199021">
    <property type="component" value="Unassembled WGS sequence"/>
</dbReference>
<feature type="compositionally biased region" description="Basic residues" evidence="1">
    <location>
        <begin position="277"/>
        <end position="287"/>
    </location>
</feature>
<dbReference type="OrthoDB" id="1491906at2"/>
<keyword evidence="4" id="KW-1185">Reference proteome</keyword>
<accession>A0A1H9FSZ8</accession>
<dbReference type="EMBL" id="FOFB01000009">
    <property type="protein sequence ID" value="SEQ40996.1"/>
    <property type="molecule type" value="Genomic_DNA"/>
</dbReference>
<feature type="transmembrane region" description="Helical" evidence="2">
    <location>
        <begin position="166"/>
        <end position="185"/>
    </location>
</feature>
<evidence type="ECO:0000256" key="1">
    <source>
        <dbReference type="SAM" id="MobiDB-lite"/>
    </source>
</evidence>
<name>A0A1H9FSZ8_9BACT</name>
<dbReference type="InParanoid" id="A0A1H9FSZ8"/>
<keyword evidence="2" id="KW-1133">Transmembrane helix</keyword>
<evidence type="ECO:0008006" key="5">
    <source>
        <dbReference type="Google" id="ProtNLM"/>
    </source>
</evidence>
<feature type="transmembrane region" description="Helical" evidence="2">
    <location>
        <begin position="140"/>
        <end position="160"/>
    </location>
</feature>
<evidence type="ECO:0000313" key="4">
    <source>
        <dbReference type="Proteomes" id="UP000199021"/>
    </source>
</evidence>
<feature type="compositionally biased region" description="Basic and acidic residues" evidence="1">
    <location>
        <begin position="261"/>
        <end position="276"/>
    </location>
</feature>
<dbReference type="AlphaFoldDB" id="A0A1H9FSZ8"/>
<dbReference type="RefSeq" id="WP_090167861.1">
    <property type="nucleotide sequence ID" value="NZ_FOFB01000009.1"/>
</dbReference>
<organism evidence="3 4">
    <name type="scientific">Neolewinella agarilytica</name>
    <dbReference type="NCBI Taxonomy" id="478744"/>
    <lineage>
        <taxon>Bacteria</taxon>
        <taxon>Pseudomonadati</taxon>
        <taxon>Bacteroidota</taxon>
        <taxon>Saprospiria</taxon>
        <taxon>Saprospirales</taxon>
        <taxon>Lewinellaceae</taxon>
        <taxon>Neolewinella</taxon>
    </lineage>
</organism>
<protein>
    <recommendedName>
        <fullName evidence="5">Etoposide-induced protein 2.4 (EI24)</fullName>
    </recommendedName>
</protein>
<sequence>MDRLRQGIHEFFYTLLAFPRAWRFMVNHRLWEGLRQYGWVARGLVVIGVLLGIQMISEIGDWFSRHQNDSLSAMVIGGDSLLVNWFTDLYESMSDGMLNWVILVLLEVVIYHFMRRTLQIILRKNVENAHKFKPFLDAQVRMIFVSMGAVIFEGIILNVGETIHDGWFFWPFSLLIRSIFLGYVIADNYNEQFGLTIEQSWRNLYRDYIGICCGLGLPMLIMMQVPLIGSVLGPLVTSVTAAIVLREKSDLHIIGYQMSEKEREKAEKKAAREARKMARKAARTQVP</sequence>
<feature type="transmembrane region" description="Helical" evidence="2">
    <location>
        <begin position="205"/>
        <end position="221"/>
    </location>
</feature>
<keyword evidence="2" id="KW-0472">Membrane</keyword>
<reference evidence="4" key="1">
    <citation type="submission" date="2016-10" db="EMBL/GenBank/DDBJ databases">
        <authorList>
            <person name="Varghese N."/>
            <person name="Submissions S."/>
        </authorList>
    </citation>
    <scope>NUCLEOTIDE SEQUENCE [LARGE SCALE GENOMIC DNA]</scope>
    <source>
        <strain evidence="4">DSM 24740</strain>
    </source>
</reference>
<feature type="region of interest" description="Disordered" evidence="1">
    <location>
        <begin position="261"/>
        <end position="287"/>
    </location>
</feature>